<evidence type="ECO:0000256" key="1">
    <source>
        <dbReference type="SAM" id="MobiDB-lite"/>
    </source>
</evidence>
<feature type="region of interest" description="Disordered" evidence="1">
    <location>
        <begin position="120"/>
        <end position="158"/>
    </location>
</feature>
<gene>
    <name evidence="3" type="ORF">BSAL_82825</name>
</gene>
<dbReference type="AlphaFoldDB" id="A0A0S4J6C6"/>
<sequence>MRSVIRRTVVTEHRRGAASSLIQNVLLTPTRFQSSSVVPVVPATTAAASSTTVTNGNLQGLSVAAFVGNSKSAATDLPVAIGRITAQISSEVYAVSFNELSLSPVIEVGCRVYIIQGHTGGGEDRSDAIVAPAPTPTPPASSGSNKASSSSKGSNVQAPSPPLLAFEVPKTIAGLVAKVNGNGTYGVLLDDDKFEPIVPRDHILLSEGRSKLLTNEKYESVLAWLKSAGVDKRSDQESTACILFSRGWRAEKLYLLDQQDVHCLSHLNKSVRMTLLEKADWEREHQRQRRDMSKERLKEKDIRYVLTKYSSVFSACVAVFTAISVFTWNYKNFRKGLRSTQMEIAVESMTQDIRKPKTDRNEVSRSSELERLRQMMRRLDVQHPRVVVVTGSNGAGKSHLCRVAAYKEKLAAVFVDIRGNEDPLKAVVKSLGVQNVDVCGDLHDFISEACDVAKKKMNGTTPLIVMKLREGNLQRVYNEAIALACDRRLCHVLIECPIECVTISVSSLPRLDFYTVPTFTAAEAFQYTQHLIDPLELLYFVDIVGTNSNDLDELIAAVVQRDLGGAEYTNRKLIKAMRQLQGIWTKDARLRAAVTKLSEHEYDVGLREMHDLTLKHDALKDIVFYNAVADSWMFQNKLYHSAARSWL</sequence>
<feature type="compositionally biased region" description="Low complexity" evidence="1">
    <location>
        <begin position="140"/>
        <end position="155"/>
    </location>
</feature>
<organism evidence="3 4">
    <name type="scientific">Bodo saltans</name>
    <name type="common">Flagellated protozoan</name>
    <dbReference type="NCBI Taxonomy" id="75058"/>
    <lineage>
        <taxon>Eukaryota</taxon>
        <taxon>Discoba</taxon>
        <taxon>Euglenozoa</taxon>
        <taxon>Kinetoplastea</taxon>
        <taxon>Metakinetoplastina</taxon>
        <taxon>Eubodonida</taxon>
        <taxon>Bodonidae</taxon>
        <taxon>Bodo</taxon>
    </lineage>
</organism>
<name>A0A0S4J6C6_BODSA</name>
<evidence type="ECO:0000313" key="3">
    <source>
        <dbReference type="EMBL" id="CUG66980.1"/>
    </source>
</evidence>
<keyword evidence="2" id="KW-0812">Transmembrane</keyword>
<dbReference type="EMBL" id="CYKH01000927">
    <property type="protein sequence ID" value="CUG66980.1"/>
    <property type="molecule type" value="Genomic_DNA"/>
</dbReference>
<protein>
    <submittedName>
        <fullName evidence="3">Tuzin, putative</fullName>
    </submittedName>
</protein>
<evidence type="ECO:0000313" key="4">
    <source>
        <dbReference type="Proteomes" id="UP000051952"/>
    </source>
</evidence>
<evidence type="ECO:0000256" key="2">
    <source>
        <dbReference type="SAM" id="Phobius"/>
    </source>
</evidence>
<dbReference type="VEuPathDB" id="TriTrypDB:BSAL_82825"/>
<dbReference type="PANTHER" id="PTHR34157:SF2">
    <property type="entry name" value="TUZIN"/>
    <property type="match status" value="1"/>
</dbReference>
<keyword evidence="4" id="KW-1185">Reference proteome</keyword>
<dbReference type="Gene3D" id="3.40.50.300">
    <property type="entry name" value="P-loop containing nucleotide triphosphate hydrolases"/>
    <property type="match status" value="1"/>
</dbReference>
<keyword evidence="2" id="KW-1133">Transmembrane helix</keyword>
<dbReference type="InterPro" id="IPR027417">
    <property type="entry name" value="P-loop_NTPase"/>
</dbReference>
<proteinExistence type="predicted"/>
<dbReference type="Proteomes" id="UP000051952">
    <property type="component" value="Unassembled WGS sequence"/>
</dbReference>
<dbReference type="SUPFAM" id="SSF52540">
    <property type="entry name" value="P-loop containing nucleoside triphosphate hydrolases"/>
    <property type="match status" value="1"/>
</dbReference>
<dbReference type="OrthoDB" id="269909at2759"/>
<accession>A0A0S4J6C6</accession>
<feature type="transmembrane region" description="Helical" evidence="2">
    <location>
        <begin position="309"/>
        <end position="330"/>
    </location>
</feature>
<dbReference type="PANTHER" id="PTHR34157">
    <property type="entry name" value="TUZIN"/>
    <property type="match status" value="1"/>
</dbReference>
<reference evidence="4" key="1">
    <citation type="submission" date="2015-09" db="EMBL/GenBank/DDBJ databases">
        <authorList>
            <consortium name="Pathogen Informatics"/>
        </authorList>
    </citation>
    <scope>NUCLEOTIDE SEQUENCE [LARGE SCALE GENOMIC DNA]</scope>
    <source>
        <strain evidence="4">Lake Konstanz</strain>
    </source>
</reference>
<keyword evidence="2" id="KW-0472">Membrane</keyword>
<dbReference type="OMA" id="RVYVAYE"/>